<dbReference type="EMBL" id="HAEB01015451">
    <property type="protein sequence ID" value="SBQ61978.1"/>
    <property type="molecule type" value="Transcribed_RNA"/>
</dbReference>
<reference evidence="1" key="2">
    <citation type="submission" date="2016-06" db="EMBL/GenBank/DDBJ databases">
        <title>The genome of a short-lived fish provides insights into sex chromosome evolution and the genetic control of aging.</title>
        <authorList>
            <person name="Reichwald K."/>
            <person name="Felder M."/>
            <person name="Petzold A."/>
            <person name="Koch P."/>
            <person name="Groth M."/>
            <person name="Platzer M."/>
        </authorList>
    </citation>
    <scope>NUCLEOTIDE SEQUENCE</scope>
    <source>
        <tissue evidence="1">Brain</tissue>
    </source>
</reference>
<dbReference type="AlphaFoldDB" id="A0A1A8FSZ8"/>
<name>A0A1A8FSZ8_9TELE</name>
<proteinExistence type="predicted"/>
<gene>
    <name evidence="1" type="primary">SI:CH211-209J12.2</name>
</gene>
<accession>A0A1A8FSZ8</accession>
<protein>
    <submittedName>
        <fullName evidence="1">Si:ch211-209j12.2</fullName>
    </submittedName>
</protein>
<sequence length="95" mass="11189">RNDIFFFYWNSLPFCIKDVPVMRGIMVAVNWVKENQQHFAAKVIPPDISMDEDNAAMAVTTRELFVTTHDMDEDEIRPPFIFTFSKTMWSFSCMK</sequence>
<reference evidence="1" key="1">
    <citation type="submission" date="2016-05" db="EMBL/GenBank/DDBJ databases">
        <authorList>
            <person name="Lavstsen T."/>
            <person name="Jespersen J.S."/>
        </authorList>
    </citation>
    <scope>NUCLEOTIDE SEQUENCE</scope>
    <source>
        <tissue evidence="1">Brain</tissue>
    </source>
</reference>
<organism evidence="1">
    <name type="scientific">Nothobranchius korthausae</name>
    <dbReference type="NCBI Taxonomy" id="1143690"/>
    <lineage>
        <taxon>Eukaryota</taxon>
        <taxon>Metazoa</taxon>
        <taxon>Chordata</taxon>
        <taxon>Craniata</taxon>
        <taxon>Vertebrata</taxon>
        <taxon>Euteleostomi</taxon>
        <taxon>Actinopterygii</taxon>
        <taxon>Neopterygii</taxon>
        <taxon>Teleostei</taxon>
        <taxon>Neoteleostei</taxon>
        <taxon>Acanthomorphata</taxon>
        <taxon>Ovalentaria</taxon>
        <taxon>Atherinomorphae</taxon>
        <taxon>Cyprinodontiformes</taxon>
        <taxon>Nothobranchiidae</taxon>
        <taxon>Nothobranchius</taxon>
    </lineage>
</organism>
<evidence type="ECO:0000313" key="1">
    <source>
        <dbReference type="EMBL" id="SBQ61978.1"/>
    </source>
</evidence>
<feature type="non-terminal residue" evidence="1">
    <location>
        <position position="1"/>
    </location>
</feature>